<evidence type="ECO:0000313" key="2">
    <source>
        <dbReference type="Proteomes" id="UP001318301"/>
    </source>
</evidence>
<evidence type="ECO:0000313" key="1">
    <source>
        <dbReference type="EMBL" id="NGZ45467.1"/>
    </source>
</evidence>
<comment type="caution">
    <text evidence="1">The sequence shown here is derived from an EMBL/GenBank/DDBJ whole genome shotgun (WGS) entry which is preliminary data.</text>
</comment>
<evidence type="ECO:0008006" key="3">
    <source>
        <dbReference type="Google" id="ProtNLM"/>
    </source>
</evidence>
<dbReference type="InterPro" id="IPR003615">
    <property type="entry name" value="HNH_nuc"/>
</dbReference>
<protein>
    <recommendedName>
        <fullName evidence="3">HNH endonuclease</fullName>
    </recommendedName>
</protein>
<dbReference type="Proteomes" id="UP001318301">
    <property type="component" value="Unassembled WGS sequence"/>
</dbReference>
<reference evidence="1 2" key="1">
    <citation type="submission" date="2019-02" db="EMBL/GenBank/DDBJ databases">
        <title>Genome of a new Bacteroidetes strain.</title>
        <authorList>
            <person name="Pitt A."/>
        </authorList>
    </citation>
    <scope>NUCLEOTIDE SEQUENCE [LARGE SCALE GENOMIC DNA]</scope>
    <source>
        <strain evidence="1 2">50C-KIRBA</strain>
    </source>
</reference>
<accession>A0ABX0F1X1</accession>
<gene>
    <name evidence="1" type="ORF">EWU23_13360</name>
</gene>
<dbReference type="EMBL" id="SEWW01000012">
    <property type="protein sequence ID" value="NGZ45467.1"/>
    <property type="molecule type" value="Genomic_DNA"/>
</dbReference>
<dbReference type="RefSeq" id="WP_166233075.1">
    <property type="nucleotide sequence ID" value="NZ_CBCSIJ010000022.1"/>
</dbReference>
<dbReference type="Gene3D" id="1.10.30.50">
    <property type="match status" value="1"/>
</dbReference>
<organism evidence="1 2">
    <name type="scientific">Aquirufa beregesia</name>
    <dbReference type="NCBI Taxonomy" id="2516556"/>
    <lineage>
        <taxon>Bacteria</taxon>
        <taxon>Pseudomonadati</taxon>
        <taxon>Bacteroidota</taxon>
        <taxon>Cytophagia</taxon>
        <taxon>Cytophagales</taxon>
        <taxon>Flectobacillaceae</taxon>
        <taxon>Aquirufa</taxon>
    </lineage>
</organism>
<dbReference type="CDD" id="cd00085">
    <property type="entry name" value="HNHc"/>
    <property type="match status" value="1"/>
</dbReference>
<sequence>MRRLPVPIDNPGNVFIDCIDLVRNTNLKARLTEIRNLVIEAADEFEEKVTTGQLHTVIRETLINGNVTSTELQDVYERMVRKGTLGRKIYDKLIIASPSGICPLCSHREVTQIDHYLPKAEYPRLSVVPINLVPSCSDCNKSKLTKFPQAPEEETLHPYFDNIENDVWLTATVTQSNPASFQFQVTPPDHWDPLLSDRVRFHFNSLSLNKLYSTQAAVELVQINFRLIKIYAVSGSPGVRQYLLEGAESRSHANLNSWQTAMYKAMTADNWFCDGGFRFLPI</sequence>
<proteinExistence type="predicted"/>
<name>A0ABX0F1X1_9BACT</name>
<keyword evidence="2" id="KW-1185">Reference proteome</keyword>